<dbReference type="Proteomes" id="UP001230145">
    <property type="component" value="Unassembled WGS sequence"/>
</dbReference>
<proteinExistence type="predicted"/>
<dbReference type="InterPro" id="IPR011646">
    <property type="entry name" value="KAP_P-loop"/>
</dbReference>
<comment type="caution">
    <text evidence="3">The sequence shown here is derived from an EMBL/GenBank/DDBJ whole genome shotgun (WGS) entry which is preliminary data.</text>
</comment>
<dbReference type="Pfam" id="PF07693">
    <property type="entry name" value="KAP_NTPase"/>
    <property type="match status" value="1"/>
</dbReference>
<reference evidence="3 4" key="1">
    <citation type="submission" date="2023-07" db="EMBL/GenBank/DDBJ databases">
        <title>Sequencing the genomes of 1000 actinobacteria strains.</title>
        <authorList>
            <person name="Klenk H.-P."/>
        </authorList>
    </citation>
    <scope>NUCLEOTIDE SEQUENCE [LARGE SCALE GENOMIC DNA]</scope>
    <source>
        <strain evidence="3 4">DSM 19515</strain>
    </source>
</reference>
<feature type="domain" description="KAP NTPase" evidence="2">
    <location>
        <begin position="22"/>
        <end position="325"/>
    </location>
</feature>
<organism evidence="3 4">
    <name type="scientific">Trueperella abortisuis</name>
    <dbReference type="NCBI Taxonomy" id="445930"/>
    <lineage>
        <taxon>Bacteria</taxon>
        <taxon>Bacillati</taxon>
        <taxon>Actinomycetota</taxon>
        <taxon>Actinomycetes</taxon>
        <taxon>Actinomycetales</taxon>
        <taxon>Actinomycetaceae</taxon>
        <taxon>Trueperella</taxon>
    </lineage>
</organism>
<dbReference type="InterPro" id="IPR052754">
    <property type="entry name" value="NTPase_KAP_P-loop"/>
</dbReference>
<name>A0ABT9PKX4_9ACTO</name>
<accession>A0ABT9PKX4</accession>
<evidence type="ECO:0000259" key="2">
    <source>
        <dbReference type="Pfam" id="PF07693"/>
    </source>
</evidence>
<dbReference type="PANTHER" id="PTHR22674:SF6">
    <property type="entry name" value="NTPASE KAP FAMILY P-LOOP DOMAIN-CONTAINING PROTEIN 1"/>
    <property type="match status" value="1"/>
</dbReference>
<dbReference type="InterPro" id="IPR027417">
    <property type="entry name" value="P-loop_NTPase"/>
</dbReference>
<dbReference type="RefSeq" id="WP_307635349.1">
    <property type="nucleotide sequence ID" value="NZ_JAUSQL010000001.1"/>
</dbReference>
<dbReference type="SUPFAM" id="SSF52540">
    <property type="entry name" value="P-loop containing nucleoside triphosphate hydrolases"/>
    <property type="match status" value="1"/>
</dbReference>
<dbReference type="Gene3D" id="3.40.50.300">
    <property type="entry name" value="P-loop containing nucleotide triphosphate hydrolases"/>
    <property type="match status" value="1"/>
</dbReference>
<gene>
    <name evidence="3" type="ORF">J2S45_002055</name>
</gene>
<evidence type="ECO:0000256" key="1">
    <source>
        <dbReference type="SAM" id="MobiDB-lite"/>
    </source>
</evidence>
<feature type="region of interest" description="Disordered" evidence="1">
    <location>
        <begin position="563"/>
        <end position="582"/>
    </location>
</feature>
<feature type="compositionally biased region" description="Low complexity" evidence="1">
    <location>
        <begin position="570"/>
        <end position="581"/>
    </location>
</feature>
<evidence type="ECO:0000313" key="4">
    <source>
        <dbReference type="Proteomes" id="UP001230145"/>
    </source>
</evidence>
<dbReference type="PANTHER" id="PTHR22674">
    <property type="entry name" value="NTPASE, KAP FAMILY P-LOOP DOMAIN-CONTAINING 1"/>
    <property type="match status" value="1"/>
</dbReference>
<dbReference type="EMBL" id="JAUSQL010000001">
    <property type="protein sequence ID" value="MDP9833376.1"/>
    <property type="molecule type" value="Genomic_DNA"/>
</dbReference>
<keyword evidence="4" id="KW-1185">Reference proteome</keyword>
<evidence type="ECO:0000313" key="3">
    <source>
        <dbReference type="EMBL" id="MDP9833376.1"/>
    </source>
</evidence>
<sequence length="604" mass="66923">MNGNSCIGFDDEPTTEDLINAKPYIQGFVSFITQCPTPMTTAIQGDWGSGKTSSLIAIKNEDKLKDAWVLEFNTWQYSQFNLGEQLVFSLIGEILTQLRTKIEQSSNEGLQSEKEPLKEKLTRVARTLSPLAKFGATVLGFGGAYEALEQTHSKHVAESHSEDNLGPNQLIQSISTLRSDLQDLVDAITKSGPDRIYIFIDDLDRLEPERAVEVMEALKVFLNLRGCVFVLAIDFSVVLRGVRSKYGADFSEDKARSFFDKIIQIPFNLPVSAYEIEGILESGLNSLGVEFTKDSLPQYVDLVNHSIGTNPRSIKRILNTFALILEISKVRTEDTPEELSRSQLDVFAVLCLQTGYQKLFRELLRYMGSGNSAADFLEQSLDMTRSDDDETDRFSEALERWGLEPVQGPVLARFLGILEELFSDGKRNNLNDQRIMDALANAAITAVGLGHESDTVISDGRISKLEDIDSRLAALPNEKVSIATKNNLRAFEDELTRGLGAVVAGDTGKYWGYAIGEGGETNARIGGNRFAELHYGVKSFRVEFGNFLSKEKQHDLWEEAKRAGLETRAPSTSKPPMSMKSIASEEAARKAARIVAKAYRLGGQ</sequence>
<protein>
    <recommendedName>
        <fullName evidence="2">KAP NTPase domain-containing protein</fullName>
    </recommendedName>
</protein>